<feature type="compositionally biased region" description="Basic residues" evidence="1">
    <location>
        <begin position="181"/>
        <end position="190"/>
    </location>
</feature>
<evidence type="ECO:0000313" key="2">
    <source>
        <dbReference type="EMBL" id="SES35556.1"/>
    </source>
</evidence>
<protein>
    <submittedName>
        <fullName evidence="2">Uncharacterized protein</fullName>
    </submittedName>
</protein>
<sequence>MTRINGRWVSRAQTTVKRPRRGSLASVFRGLGAAMLGACLCGGGVQAQDSRTVSFAPGATGATITDTIRGQEYRDHVVNVREGQVMMVSLAVTSTNGDGSASFNIVPAGQDYPALYNGSMEVDSRAEVTVPESGDWAIRVYLMGNDRDADRTVGYAIDVSIPPISGSASQGERMQRARFVTRGRGRRVRRPAWAGTGRRTDAPPRRLSTSSPAPADGIFKGKGET</sequence>
<gene>
    <name evidence="2" type="ORF">SAMN04490244_11212</name>
</gene>
<dbReference type="AlphaFoldDB" id="A0A1H9WNQ9"/>
<feature type="region of interest" description="Disordered" evidence="1">
    <location>
        <begin position="181"/>
        <end position="225"/>
    </location>
</feature>
<dbReference type="STRING" id="641238.SAMN04490244_11212"/>
<dbReference type="Proteomes" id="UP000198885">
    <property type="component" value="Unassembled WGS sequence"/>
</dbReference>
<accession>A0A1H9WNQ9</accession>
<dbReference type="Gene3D" id="2.60.120.380">
    <property type="match status" value="1"/>
</dbReference>
<proteinExistence type="predicted"/>
<evidence type="ECO:0000313" key="3">
    <source>
        <dbReference type="Proteomes" id="UP000198885"/>
    </source>
</evidence>
<evidence type="ECO:0000256" key="1">
    <source>
        <dbReference type="SAM" id="MobiDB-lite"/>
    </source>
</evidence>
<name>A0A1H9WNQ9_9RHOB</name>
<reference evidence="2 3" key="1">
    <citation type="submission" date="2016-10" db="EMBL/GenBank/DDBJ databases">
        <authorList>
            <person name="de Groot N.N."/>
        </authorList>
    </citation>
    <scope>NUCLEOTIDE SEQUENCE [LARGE SCALE GENOMIC DNA]</scope>
    <source>
        <strain evidence="2 3">DSM 23042</strain>
    </source>
</reference>
<dbReference type="EMBL" id="FOGU01000012">
    <property type="protein sequence ID" value="SES35556.1"/>
    <property type="molecule type" value="Genomic_DNA"/>
</dbReference>
<organism evidence="2 3">
    <name type="scientific">Tranquillimonas rosea</name>
    <dbReference type="NCBI Taxonomy" id="641238"/>
    <lineage>
        <taxon>Bacteria</taxon>
        <taxon>Pseudomonadati</taxon>
        <taxon>Pseudomonadota</taxon>
        <taxon>Alphaproteobacteria</taxon>
        <taxon>Rhodobacterales</taxon>
        <taxon>Roseobacteraceae</taxon>
        <taxon>Tranquillimonas</taxon>
    </lineage>
</organism>
<keyword evidence="3" id="KW-1185">Reference proteome</keyword>